<dbReference type="STRING" id="6198.A0A074Z2P0"/>
<name>A0A074Z2P0_OPIVI</name>
<keyword evidence="2" id="KW-1185">Reference proteome</keyword>
<dbReference type="AlphaFoldDB" id="A0A074Z2P0"/>
<dbReference type="EMBL" id="KL597140">
    <property type="protein sequence ID" value="KER19777.1"/>
    <property type="molecule type" value="Genomic_DNA"/>
</dbReference>
<sequence length="178" mass="20230">MDSPTPTHTSYGSETTIVEQLKTFQFRRSNRPILTSIQQNSPYCSLIHTSLEIQRFITLKSCLKSAKATRDLQSRALTSSVTLQSELIQLPRYVKRSTTSTISSRIVSGAFSDCTSTSMTLHFMGAKCIPKDRMTLGLKGWRTYVSLKVRYREHQHLTDDVFPLRSENTIFRGLVVFS</sequence>
<dbReference type="KEGG" id="ovi:T265_11528"/>
<reference evidence="1 2" key="1">
    <citation type="submission" date="2013-11" db="EMBL/GenBank/DDBJ databases">
        <title>Opisthorchis viverrini - life in the bile duct.</title>
        <authorList>
            <person name="Young N.D."/>
            <person name="Nagarajan N."/>
            <person name="Lin S.J."/>
            <person name="Korhonen P.K."/>
            <person name="Jex A.R."/>
            <person name="Hall R.S."/>
            <person name="Safavi-Hemami H."/>
            <person name="Kaewkong W."/>
            <person name="Bertrand D."/>
            <person name="Gao S."/>
            <person name="Seet Q."/>
            <person name="Wongkham S."/>
            <person name="Teh B.T."/>
            <person name="Wongkham C."/>
            <person name="Intapan P.M."/>
            <person name="Maleewong W."/>
            <person name="Yang X."/>
            <person name="Hu M."/>
            <person name="Wang Z."/>
            <person name="Hofmann A."/>
            <person name="Sternberg P.W."/>
            <person name="Tan P."/>
            <person name="Wang J."/>
            <person name="Gasser R.B."/>
        </authorList>
    </citation>
    <scope>NUCLEOTIDE SEQUENCE [LARGE SCALE GENOMIC DNA]</scope>
</reference>
<accession>A0A074Z2P0</accession>
<evidence type="ECO:0000313" key="1">
    <source>
        <dbReference type="EMBL" id="KER19777.1"/>
    </source>
</evidence>
<evidence type="ECO:0000313" key="2">
    <source>
        <dbReference type="Proteomes" id="UP000054324"/>
    </source>
</evidence>
<proteinExistence type="predicted"/>
<protein>
    <submittedName>
        <fullName evidence="1">Uncharacterized protein</fullName>
    </submittedName>
</protein>
<dbReference type="Proteomes" id="UP000054324">
    <property type="component" value="Unassembled WGS sequence"/>
</dbReference>
<dbReference type="RefSeq" id="XP_009176471.1">
    <property type="nucleotide sequence ID" value="XM_009178207.1"/>
</dbReference>
<dbReference type="GeneID" id="20325696"/>
<dbReference type="CTD" id="20325696"/>
<organism evidence="1 2">
    <name type="scientific">Opisthorchis viverrini</name>
    <name type="common">Southeast Asian liver fluke</name>
    <dbReference type="NCBI Taxonomy" id="6198"/>
    <lineage>
        <taxon>Eukaryota</taxon>
        <taxon>Metazoa</taxon>
        <taxon>Spiralia</taxon>
        <taxon>Lophotrochozoa</taxon>
        <taxon>Platyhelminthes</taxon>
        <taxon>Trematoda</taxon>
        <taxon>Digenea</taxon>
        <taxon>Opisthorchiida</taxon>
        <taxon>Opisthorchiata</taxon>
        <taxon>Opisthorchiidae</taxon>
        <taxon>Opisthorchis</taxon>
    </lineage>
</organism>
<gene>
    <name evidence="1" type="ORF">T265_11528</name>
</gene>